<sequence>MGDGRSREVELVLCLPSGEVLGTSPRFSADQPWTMLAQEVVVAARASLGLEAIVLRLLEVVRRPDGEPDLVRYLAEVDAVPPIRLTDAGASVAASEPLRMAWAEPGGPTRALRWSVHELAGQGVALTGPAQQVRTWNLSSVWRLPTDRGDVWLKQVPPFFAHEGAIIERLGRQGRHGRHAVPHVIARAVDRVLLADIRGEDLYDGSTAEQQRAMIDLLIGIQLDEAGSLDDLLALGLPDWRMPALAAPGAHALEATADRLDRAQRAAVASLVDGLDVRAARIAACGLPDTLVHGDFAPGNVRGRGLHLTLLDWGDSGVGHPLLDAAAFTDRVDAEHAELARRHWTEAWEAAVPGSDPGRAAMLLAPVAALRQAVIYQGFLDRIEPDERVYHRDDPEVWLGRAARLFDGEAA</sequence>
<dbReference type="Proteomes" id="UP001499954">
    <property type="component" value="Unassembled WGS sequence"/>
</dbReference>
<evidence type="ECO:0000313" key="2">
    <source>
        <dbReference type="EMBL" id="GAA1948245.1"/>
    </source>
</evidence>
<dbReference type="Pfam" id="PF01636">
    <property type="entry name" value="APH"/>
    <property type="match status" value="1"/>
</dbReference>
<evidence type="ECO:0000313" key="3">
    <source>
        <dbReference type="Proteomes" id="UP001499954"/>
    </source>
</evidence>
<dbReference type="EMBL" id="BAAAMK010000002">
    <property type="protein sequence ID" value="GAA1948245.1"/>
    <property type="molecule type" value="Genomic_DNA"/>
</dbReference>
<evidence type="ECO:0000259" key="1">
    <source>
        <dbReference type="Pfam" id="PF01636"/>
    </source>
</evidence>
<organism evidence="2 3">
    <name type="scientific">Agromyces allii</name>
    <dbReference type="NCBI Taxonomy" id="393607"/>
    <lineage>
        <taxon>Bacteria</taxon>
        <taxon>Bacillati</taxon>
        <taxon>Actinomycetota</taxon>
        <taxon>Actinomycetes</taxon>
        <taxon>Micrococcales</taxon>
        <taxon>Microbacteriaceae</taxon>
        <taxon>Agromyces</taxon>
    </lineage>
</organism>
<gene>
    <name evidence="2" type="ORF">GCM10009717_13250</name>
</gene>
<comment type="caution">
    <text evidence="2">The sequence shown here is derived from an EMBL/GenBank/DDBJ whole genome shotgun (WGS) entry which is preliminary data.</text>
</comment>
<dbReference type="InterPro" id="IPR002575">
    <property type="entry name" value="Aminoglycoside_PTrfase"/>
</dbReference>
<protein>
    <recommendedName>
        <fullName evidence="1">Aminoglycoside phosphotransferase domain-containing protein</fullName>
    </recommendedName>
</protein>
<keyword evidence="3" id="KW-1185">Reference proteome</keyword>
<feature type="domain" description="Aminoglycoside phosphotransferase" evidence="1">
    <location>
        <begin position="140"/>
        <end position="353"/>
    </location>
</feature>
<dbReference type="Gene3D" id="3.90.1200.10">
    <property type="match status" value="1"/>
</dbReference>
<dbReference type="SUPFAM" id="SSF56112">
    <property type="entry name" value="Protein kinase-like (PK-like)"/>
    <property type="match status" value="1"/>
</dbReference>
<dbReference type="InterPro" id="IPR011009">
    <property type="entry name" value="Kinase-like_dom_sf"/>
</dbReference>
<dbReference type="RefSeq" id="WP_157413324.1">
    <property type="nucleotide sequence ID" value="NZ_BAAAMK010000002.1"/>
</dbReference>
<accession>A0ABP5BN19</accession>
<name>A0ABP5BN19_9MICO</name>
<reference evidence="3" key="1">
    <citation type="journal article" date="2019" name="Int. J. Syst. Evol. Microbiol.">
        <title>The Global Catalogue of Microorganisms (GCM) 10K type strain sequencing project: providing services to taxonomists for standard genome sequencing and annotation.</title>
        <authorList>
            <consortium name="The Broad Institute Genomics Platform"/>
            <consortium name="The Broad Institute Genome Sequencing Center for Infectious Disease"/>
            <person name="Wu L."/>
            <person name="Ma J."/>
        </authorList>
    </citation>
    <scope>NUCLEOTIDE SEQUENCE [LARGE SCALE GENOMIC DNA]</scope>
    <source>
        <strain evidence="3">JCM 13584</strain>
    </source>
</reference>
<proteinExistence type="predicted"/>